<evidence type="ECO:0008006" key="3">
    <source>
        <dbReference type="Google" id="ProtNLM"/>
    </source>
</evidence>
<accession>A0A165FY28</accession>
<gene>
    <name evidence="1" type="ORF">EXIGLDRAFT_771520</name>
</gene>
<proteinExistence type="predicted"/>
<evidence type="ECO:0000313" key="2">
    <source>
        <dbReference type="Proteomes" id="UP000077266"/>
    </source>
</evidence>
<dbReference type="Proteomes" id="UP000077266">
    <property type="component" value="Unassembled WGS sequence"/>
</dbReference>
<organism evidence="1 2">
    <name type="scientific">Exidia glandulosa HHB12029</name>
    <dbReference type="NCBI Taxonomy" id="1314781"/>
    <lineage>
        <taxon>Eukaryota</taxon>
        <taxon>Fungi</taxon>
        <taxon>Dikarya</taxon>
        <taxon>Basidiomycota</taxon>
        <taxon>Agaricomycotina</taxon>
        <taxon>Agaricomycetes</taxon>
        <taxon>Auriculariales</taxon>
        <taxon>Exidiaceae</taxon>
        <taxon>Exidia</taxon>
    </lineage>
</organism>
<sequence length="258" mass="28854">MAQRAAFSDLPNELSVPIILSIAHRWVVDDKPSLSRLSRTSRAIHALVRPILFHTVTVTERNITNIRVVPHAFHSTRHLIVNPLTGPTMDIFSSCARSFPGIEAFSGPMAALQLVVFHSDPRRIVATDSVRLDDIPDYIGLERFSRITHLHMANQEAEPVRTGGSGGAWASLKITHILLDIERQRSMKYTTLVTQLLTGAILPRLERLCVRFAQDRTARRFRDIIAMHTGIGRATVSQFFITAAYLPLHRKDVTAGLV</sequence>
<name>A0A165FY28_EXIGL</name>
<dbReference type="InParanoid" id="A0A165FY28"/>
<reference evidence="1 2" key="1">
    <citation type="journal article" date="2016" name="Mol. Biol. Evol.">
        <title>Comparative Genomics of Early-Diverging Mushroom-Forming Fungi Provides Insights into the Origins of Lignocellulose Decay Capabilities.</title>
        <authorList>
            <person name="Nagy L.G."/>
            <person name="Riley R."/>
            <person name="Tritt A."/>
            <person name="Adam C."/>
            <person name="Daum C."/>
            <person name="Floudas D."/>
            <person name="Sun H."/>
            <person name="Yadav J.S."/>
            <person name="Pangilinan J."/>
            <person name="Larsson K.H."/>
            <person name="Matsuura K."/>
            <person name="Barry K."/>
            <person name="Labutti K."/>
            <person name="Kuo R."/>
            <person name="Ohm R.A."/>
            <person name="Bhattacharya S.S."/>
            <person name="Shirouzu T."/>
            <person name="Yoshinaga Y."/>
            <person name="Martin F.M."/>
            <person name="Grigoriev I.V."/>
            <person name="Hibbett D.S."/>
        </authorList>
    </citation>
    <scope>NUCLEOTIDE SEQUENCE [LARGE SCALE GENOMIC DNA]</scope>
    <source>
        <strain evidence="1 2">HHB12029</strain>
    </source>
</reference>
<evidence type="ECO:0000313" key="1">
    <source>
        <dbReference type="EMBL" id="KZV89698.1"/>
    </source>
</evidence>
<dbReference type="AlphaFoldDB" id="A0A165FY28"/>
<dbReference type="EMBL" id="KV426066">
    <property type="protein sequence ID" value="KZV89698.1"/>
    <property type="molecule type" value="Genomic_DNA"/>
</dbReference>
<protein>
    <recommendedName>
        <fullName evidence="3">F-box domain-containing protein</fullName>
    </recommendedName>
</protein>
<keyword evidence="2" id="KW-1185">Reference proteome</keyword>